<dbReference type="GeneID" id="55412208"/>
<accession>A0A6S4PED6</accession>
<evidence type="ECO:0000313" key="2">
    <source>
        <dbReference type="EMBL" id="BAQ94438.1"/>
    </source>
</evidence>
<dbReference type="Proteomes" id="UP000504725">
    <property type="component" value="Segment"/>
</dbReference>
<reference evidence="2 3" key="1">
    <citation type="journal article" date="2013" name="PLoS Genet.">
        <title>Expanding the Marine Virosphere Using Metagenomics.</title>
        <authorList>
            <person name="Mizuno C.M."/>
            <person name="Rodriguez-Valera F."/>
            <person name="Kimes N.E."/>
            <person name="Ghai R."/>
        </authorList>
    </citation>
    <scope>NUCLEOTIDE SEQUENCE [LARGE SCALE GENOMIC DNA]</scope>
    <source>
        <strain evidence="2">UvMED-CGR-U-MedDCM-OCT-S38-C3</strain>
    </source>
</reference>
<keyword evidence="3" id="KW-1185">Reference proteome</keyword>
<proteinExistence type="predicted"/>
<feature type="compositionally biased region" description="Basic residues" evidence="1">
    <location>
        <begin position="102"/>
        <end position="112"/>
    </location>
</feature>
<sequence>MCFGGGGGGGTIVMPNTGAYDMMANAQISAMQSAMQMGTQRVQAQLNDSLRMQGQYQQRLRDIQIERAENTQAQARRMAELIGPPPPEETAKAPGTNEKTSRNNKSRLRINRPRATTSAQGTGLNINLGG</sequence>
<feature type="compositionally biased region" description="Polar residues" evidence="1">
    <location>
        <begin position="114"/>
        <end position="130"/>
    </location>
</feature>
<dbReference type="EMBL" id="AP013548">
    <property type="protein sequence ID" value="BAQ94438.1"/>
    <property type="molecule type" value="Genomic_DNA"/>
</dbReference>
<dbReference type="RefSeq" id="YP_009777935.1">
    <property type="nucleotide sequence ID" value="NC_047707.1"/>
</dbReference>
<protein>
    <submittedName>
        <fullName evidence="2">Uncharacterized protein</fullName>
    </submittedName>
</protein>
<evidence type="ECO:0000313" key="3">
    <source>
        <dbReference type="Proteomes" id="UP000504725"/>
    </source>
</evidence>
<evidence type="ECO:0000256" key="1">
    <source>
        <dbReference type="SAM" id="MobiDB-lite"/>
    </source>
</evidence>
<name>A0A6S4PED6_9CAUD</name>
<feature type="region of interest" description="Disordered" evidence="1">
    <location>
        <begin position="79"/>
        <end position="130"/>
    </location>
</feature>
<dbReference type="KEGG" id="vg:55412208"/>
<organism evidence="2 3">
    <name type="scientific">uncultured phage_MedDCM-OCT-S38-C3</name>
    <dbReference type="NCBI Taxonomy" id="2740803"/>
    <lineage>
        <taxon>Viruses</taxon>
        <taxon>Duplodnaviria</taxon>
        <taxon>Heunggongvirae</taxon>
        <taxon>Uroviricota</taxon>
        <taxon>Caudoviricetes</taxon>
        <taxon>Autographivirales</taxon>
        <taxon>Stopalavirus</taxon>
        <taxon>Stopalavirus S38C3</taxon>
    </lineage>
</organism>